<feature type="transmembrane region" description="Helical" evidence="1">
    <location>
        <begin position="12"/>
        <end position="31"/>
    </location>
</feature>
<evidence type="ECO:0000256" key="1">
    <source>
        <dbReference type="SAM" id="Phobius"/>
    </source>
</evidence>
<gene>
    <name evidence="3" type="ORF">GCM10017655_26280</name>
</gene>
<name>A0A9W6K4Z0_9PSED</name>
<dbReference type="GO" id="GO:0009269">
    <property type="term" value="P:response to desiccation"/>
    <property type="evidence" value="ECO:0007669"/>
    <property type="project" value="InterPro"/>
</dbReference>
<proteinExistence type="predicted"/>
<keyword evidence="4" id="KW-1185">Reference proteome</keyword>
<reference evidence="3" key="1">
    <citation type="journal article" date="2014" name="Int. J. Syst. Evol. Microbiol.">
        <title>Complete genome sequence of Corynebacterium casei LMG S-19264T (=DSM 44701T), isolated from a smear-ripened cheese.</title>
        <authorList>
            <consortium name="US DOE Joint Genome Institute (JGI-PGF)"/>
            <person name="Walter F."/>
            <person name="Albersmeier A."/>
            <person name="Kalinowski J."/>
            <person name="Ruckert C."/>
        </authorList>
    </citation>
    <scope>NUCLEOTIDE SEQUENCE</scope>
    <source>
        <strain evidence="3">VKM B-2935</strain>
    </source>
</reference>
<accession>A0A9W6K4Z0</accession>
<dbReference type="SUPFAM" id="SSF117070">
    <property type="entry name" value="LEA14-like"/>
    <property type="match status" value="1"/>
</dbReference>
<dbReference type="SMART" id="SM00769">
    <property type="entry name" value="WHy"/>
    <property type="match status" value="1"/>
</dbReference>
<dbReference type="RefSeq" id="WP_271195754.1">
    <property type="nucleotide sequence ID" value="NZ_BSFN01000006.1"/>
</dbReference>
<feature type="domain" description="Water stress and hypersensitive response" evidence="2">
    <location>
        <begin position="38"/>
        <end position="155"/>
    </location>
</feature>
<protein>
    <recommendedName>
        <fullName evidence="2">Water stress and hypersensitive response domain-containing protein</fullName>
    </recommendedName>
</protein>
<evidence type="ECO:0000259" key="2">
    <source>
        <dbReference type="SMART" id="SM00769"/>
    </source>
</evidence>
<organism evidence="3 4">
    <name type="scientific">Pseudomonas turukhanskensis</name>
    <dbReference type="NCBI Taxonomy" id="1806536"/>
    <lineage>
        <taxon>Bacteria</taxon>
        <taxon>Pseudomonadati</taxon>
        <taxon>Pseudomonadota</taxon>
        <taxon>Gammaproteobacteria</taxon>
        <taxon>Pseudomonadales</taxon>
        <taxon>Pseudomonadaceae</taxon>
        <taxon>Pseudomonas</taxon>
    </lineage>
</organism>
<keyword evidence="1" id="KW-0472">Membrane</keyword>
<keyword evidence="1" id="KW-0812">Transmembrane</keyword>
<dbReference type="Proteomes" id="UP001143328">
    <property type="component" value="Unassembled WGS sequence"/>
</dbReference>
<dbReference type="Gene3D" id="2.60.40.1820">
    <property type="match status" value="1"/>
</dbReference>
<dbReference type="AlphaFoldDB" id="A0A9W6K4Z0"/>
<dbReference type="EMBL" id="BSFN01000006">
    <property type="protein sequence ID" value="GLK89566.1"/>
    <property type="molecule type" value="Genomic_DNA"/>
</dbReference>
<reference evidence="3" key="2">
    <citation type="submission" date="2023-01" db="EMBL/GenBank/DDBJ databases">
        <authorList>
            <person name="Sun Q."/>
            <person name="Evtushenko L."/>
        </authorList>
    </citation>
    <scope>NUCLEOTIDE SEQUENCE</scope>
    <source>
        <strain evidence="3">VKM B-2935</strain>
    </source>
</reference>
<sequence length="164" mass="18529">MRQHATRTTHIAMLLLLGLFSGLSGCSWFAGDLQDPTVRLQKVDVVKAKLTEQEFVLHLRLDNPNDSDLPIRGLTFSLYLNDIKLADGESDVWATVPANGHRTLKIPLRTNLWRNLRPIAKMLENHDKPIRYRFYGVADTGVIFGPSVHLERNGEIIPGDFISE</sequence>
<dbReference type="PROSITE" id="PS51257">
    <property type="entry name" value="PROKAR_LIPOPROTEIN"/>
    <property type="match status" value="1"/>
</dbReference>
<dbReference type="Pfam" id="PF03168">
    <property type="entry name" value="LEA_2"/>
    <property type="match status" value="1"/>
</dbReference>
<dbReference type="InterPro" id="IPR004864">
    <property type="entry name" value="LEA_2"/>
</dbReference>
<comment type="caution">
    <text evidence="3">The sequence shown here is derived from an EMBL/GenBank/DDBJ whole genome shotgun (WGS) entry which is preliminary data.</text>
</comment>
<evidence type="ECO:0000313" key="3">
    <source>
        <dbReference type="EMBL" id="GLK89566.1"/>
    </source>
</evidence>
<evidence type="ECO:0000313" key="4">
    <source>
        <dbReference type="Proteomes" id="UP001143328"/>
    </source>
</evidence>
<dbReference type="InterPro" id="IPR013990">
    <property type="entry name" value="WHy-dom"/>
</dbReference>
<keyword evidence="1" id="KW-1133">Transmembrane helix</keyword>